<dbReference type="PANTHER" id="PTHR33542">
    <property type="entry name" value="SIROHYDROCHLORIN FERROCHELATASE, CHLOROPLASTIC"/>
    <property type="match status" value="1"/>
</dbReference>
<keyword evidence="2" id="KW-0456">Lyase</keyword>
<gene>
    <name evidence="3" type="ORF">EHO59_16570</name>
</gene>
<name>A0A4R9FM24_9LEPT</name>
<comment type="caution">
    <text evidence="3">The sequence shown here is derived from an EMBL/GenBank/DDBJ whole genome shotgun (WGS) entry which is preliminary data.</text>
</comment>
<dbReference type="InterPro" id="IPR050963">
    <property type="entry name" value="Sirohydro_Cobaltochel/CbiX"/>
</dbReference>
<dbReference type="CDD" id="cd03414">
    <property type="entry name" value="CbiX_SirB_C"/>
    <property type="match status" value="1"/>
</dbReference>
<dbReference type="Proteomes" id="UP000297453">
    <property type="component" value="Unassembled WGS sequence"/>
</dbReference>
<protein>
    <submittedName>
        <fullName evidence="3">Ferredoxin</fullName>
    </submittedName>
</protein>
<dbReference type="CDD" id="cd02980">
    <property type="entry name" value="TRX_Fd_family"/>
    <property type="match status" value="1"/>
</dbReference>
<dbReference type="GO" id="GO:0016829">
    <property type="term" value="F:lyase activity"/>
    <property type="evidence" value="ECO:0007669"/>
    <property type="project" value="UniProtKB-KW"/>
</dbReference>
<dbReference type="RefSeq" id="WP_135589563.1">
    <property type="nucleotide sequence ID" value="NZ_RQEP01000019.1"/>
</dbReference>
<dbReference type="Pfam" id="PF01257">
    <property type="entry name" value="2Fe-2S_thioredx"/>
    <property type="match status" value="1"/>
</dbReference>
<sequence length="397" mass="44855">MNSSSIAVLILGHGSREENSNLEFVSLVESYAKTKPNWTIRHAYVELAKPDLETSLRELSEEHSEIIIFPLFLFTSGHIKNDIPIVLDKLKPEFPKHSYKIANSLGIHSTLIQLMRKRSEQVFSSSPEQARKTGIIVVNRGSSDPDANSDFYKTVRLFQEGNSFSFVLPSFIGIASPLLPETLEMAAKLRPERLLVLPYFLFGGKLIQKIESLVQNFSEKFPWINTKLSEYLGPDPDLFSVMDERIQDTLSGRSYLPCDTCEYRSQLPGLSNKVGGLKALLWSIRHLETHNQAAPHEFPHRNLKKHIFVCENIDCASKGSSALVARMRSILKSKGRHLDFRISRSSCMGRCGEGPAVVVYPDGVWYQRVSPDDAEDLVSEHLLQDRLVSRLVDNIMQ</sequence>
<evidence type="ECO:0000256" key="2">
    <source>
        <dbReference type="ARBA" id="ARBA00023239"/>
    </source>
</evidence>
<dbReference type="EMBL" id="RQEP01000019">
    <property type="protein sequence ID" value="TGJ99470.1"/>
    <property type="molecule type" value="Genomic_DNA"/>
</dbReference>
<dbReference type="Pfam" id="PF01903">
    <property type="entry name" value="CbiX"/>
    <property type="match status" value="2"/>
</dbReference>
<dbReference type="InterPro" id="IPR002762">
    <property type="entry name" value="CbiX-like"/>
</dbReference>
<evidence type="ECO:0000313" key="3">
    <source>
        <dbReference type="EMBL" id="TGJ99470.1"/>
    </source>
</evidence>
<dbReference type="Gene3D" id="3.40.30.10">
    <property type="entry name" value="Glutaredoxin"/>
    <property type="match status" value="1"/>
</dbReference>
<proteinExistence type="predicted"/>
<dbReference type="OrthoDB" id="9797895at2"/>
<dbReference type="PANTHER" id="PTHR33542:SF3">
    <property type="entry name" value="SIROHYDROCHLORIN FERROCHELATASE, CHLOROPLASTIC"/>
    <property type="match status" value="1"/>
</dbReference>
<dbReference type="Gene3D" id="3.40.50.1400">
    <property type="match status" value="2"/>
</dbReference>
<keyword evidence="1" id="KW-0479">Metal-binding</keyword>
<reference evidence="3" key="1">
    <citation type="journal article" date="2019" name="PLoS Negl. Trop. Dis.">
        <title>Revisiting the worldwide diversity of Leptospira species in the environment.</title>
        <authorList>
            <person name="Vincent A.T."/>
            <person name="Schiettekatte O."/>
            <person name="Bourhy P."/>
            <person name="Veyrier F.J."/>
            <person name="Picardeau M."/>
        </authorList>
    </citation>
    <scope>NUCLEOTIDE SEQUENCE [LARGE SCALE GENOMIC DNA]</scope>
    <source>
        <strain evidence="3">SSS9</strain>
    </source>
</reference>
<dbReference type="GO" id="GO:0046872">
    <property type="term" value="F:metal ion binding"/>
    <property type="evidence" value="ECO:0007669"/>
    <property type="project" value="UniProtKB-KW"/>
</dbReference>
<dbReference type="CDD" id="cd03416">
    <property type="entry name" value="CbiX_SirB_N"/>
    <property type="match status" value="1"/>
</dbReference>
<keyword evidence="4" id="KW-1185">Reference proteome</keyword>
<evidence type="ECO:0000313" key="4">
    <source>
        <dbReference type="Proteomes" id="UP000297453"/>
    </source>
</evidence>
<dbReference type="SUPFAM" id="SSF53800">
    <property type="entry name" value="Chelatase"/>
    <property type="match status" value="1"/>
</dbReference>
<evidence type="ECO:0000256" key="1">
    <source>
        <dbReference type="ARBA" id="ARBA00022723"/>
    </source>
</evidence>
<accession>A0A4R9FM24</accession>
<organism evidence="3 4">
    <name type="scientific">Leptospira semungkisensis</name>
    <dbReference type="NCBI Taxonomy" id="2484985"/>
    <lineage>
        <taxon>Bacteria</taxon>
        <taxon>Pseudomonadati</taxon>
        <taxon>Spirochaetota</taxon>
        <taxon>Spirochaetia</taxon>
        <taxon>Leptospirales</taxon>
        <taxon>Leptospiraceae</taxon>
        <taxon>Leptospira</taxon>
    </lineage>
</organism>
<dbReference type="InterPro" id="IPR036249">
    <property type="entry name" value="Thioredoxin-like_sf"/>
</dbReference>
<dbReference type="SUPFAM" id="SSF52833">
    <property type="entry name" value="Thioredoxin-like"/>
    <property type="match status" value="1"/>
</dbReference>
<dbReference type="AlphaFoldDB" id="A0A4R9FM24"/>